<dbReference type="GO" id="GO:0006508">
    <property type="term" value="P:proteolysis"/>
    <property type="evidence" value="ECO:0007669"/>
    <property type="project" value="InterPro"/>
</dbReference>
<dbReference type="InterPro" id="IPR036852">
    <property type="entry name" value="Peptidase_S8/S53_dom_sf"/>
</dbReference>
<dbReference type="GO" id="GO:0004252">
    <property type="term" value="F:serine-type endopeptidase activity"/>
    <property type="evidence" value="ECO:0007669"/>
    <property type="project" value="InterPro"/>
</dbReference>
<evidence type="ECO:0000256" key="1">
    <source>
        <dbReference type="SAM" id="MobiDB-lite"/>
    </source>
</evidence>
<reference evidence="2 3" key="1">
    <citation type="submission" date="2017-03" db="EMBL/GenBank/DDBJ databases">
        <authorList>
            <person name="Afonso C.L."/>
            <person name="Miller P.J."/>
            <person name="Scott M.A."/>
            <person name="Spackman E."/>
            <person name="Goraichik I."/>
            <person name="Dimitrov K.M."/>
            <person name="Suarez D.L."/>
            <person name="Swayne D.E."/>
        </authorList>
    </citation>
    <scope>NUCLEOTIDE SEQUENCE [LARGE SCALE GENOMIC DNA]</scope>
    <source>
        <strain evidence="2 3">CECT 8625</strain>
    </source>
</reference>
<dbReference type="Proteomes" id="UP000193570">
    <property type="component" value="Unassembled WGS sequence"/>
</dbReference>
<dbReference type="Gene3D" id="3.40.50.200">
    <property type="entry name" value="Peptidase S8/S53 domain"/>
    <property type="match status" value="1"/>
</dbReference>
<gene>
    <name evidence="2" type="ORF">ROJ8625_03877</name>
</gene>
<evidence type="ECO:0008006" key="4">
    <source>
        <dbReference type="Google" id="ProtNLM"/>
    </source>
</evidence>
<proteinExistence type="predicted"/>
<feature type="region of interest" description="Disordered" evidence="1">
    <location>
        <begin position="125"/>
        <end position="144"/>
    </location>
</feature>
<protein>
    <recommendedName>
        <fullName evidence="4">Peptidase S8/S53 domain-containing protein</fullName>
    </recommendedName>
</protein>
<name>A0A1X7A816_9RHOB</name>
<evidence type="ECO:0000313" key="2">
    <source>
        <dbReference type="EMBL" id="SLN72746.1"/>
    </source>
</evidence>
<dbReference type="OrthoDB" id="8010691at2"/>
<feature type="compositionally biased region" description="Basic residues" evidence="1">
    <location>
        <begin position="684"/>
        <end position="693"/>
    </location>
</feature>
<dbReference type="RefSeq" id="WP_143535204.1">
    <property type="nucleotide sequence ID" value="NZ_FWFK01000008.1"/>
</dbReference>
<sequence length="693" mass="74309">MALTWSDAEAADFWDGYVDFTRLVQARRRALAPADARTRNWYEPIFVRLDPATADTRTRLRDLVDDPDQPFVMDPEEYARLAHRIEGTAPWVDLPDDYALFRALGTPDGAEGGLWSMLDRGPAVDLDPAPAPAPTPEAAASAPAPAGRAPIVAVIDDGIGFLNRRFRRTDGTRERTRFHAVWLQSDERMQTDAADSRRASTGRVLTRADIDALLDRDALDESTCYGRLNADLCGRGAHRSVEMSASHGTLILDLAAGADPHDAGDPARDWPLLAVQLPPEAIEDTSGTHFESYLVRAVRWCLARAHELGSERPVIINVSLGMLAGPKDGTGFAEYQIASEVAAWERATGQPVRVVHSFGNAYRTRQVAEIGYPAEKARSDTDRTILWRAQPGDLTPSFVEISCEGADCDGLEVALSAPGTAPDIAPVPQGAWRTLRRDGAEIARIYHVPTRSYPDGTMRHSRYVLALAPTEGMKAGEPACPSGGWSITTRYRDGAAASVHLQVQRDDSLPGYRPLGRQSYFDATDAYGWDAETRDNSAPGPDSAITRNGTHSSLVTASSRQILSVGAARQSAETGTPYPARYTAAGSDWSVPGPTLSAIAEEGTALQGVIASGTLSESAAALNGTSAAAARVSRALARSATHVGAAARDDADGRIQKEVRAARQAIPSDSARLGTVTIDPGAGARRRRDPVPD</sequence>
<dbReference type="SUPFAM" id="SSF52743">
    <property type="entry name" value="Subtilisin-like"/>
    <property type="match status" value="1"/>
</dbReference>
<dbReference type="EMBL" id="FWFK01000008">
    <property type="protein sequence ID" value="SLN72746.1"/>
    <property type="molecule type" value="Genomic_DNA"/>
</dbReference>
<dbReference type="AlphaFoldDB" id="A0A1X7A816"/>
<evidence type="ECO:0000313" key="3">
    <source>
        <dbReference type="Proteomes" id="UP000193570"/>
    </source>
</evidence>
<accession>A0A1X7A816</accession>
<dbReference type="Gene3D" id="2.60.120.1290">
    <property type="match status" value="1"/>
</dbReference>
<keyword evidence="3" id="KW-1185">Reference proteome</keyword>
<feature type="region of interest" description="Disordered" evidence="1">
    <location>
        <begin position="662"/>
        <end position="693"/>
    </location>
</feature>
<organism evidence="2 3">
    <name type="scientific">Roseivivax jejudonensis</name>
    <dbReference type="NCBI Taxonomy" id="1529041"/>
    <lineage>
        <taxon>Bacteria</taxon>
        <taxon>Pseudomonadati</taxon>
        <taxon>Pseudomonadota</taxon>
        <taxon>Alphaproteobacteria</taxon>
        <taxon>Rhodobacterales</taxon>
        <taxon>Roseobacteraceae</taxon>
        <taxon>Roseivivax</taxon>
    </lineage>
</organism>